<reference evidence="1 2" key="1">
    <citation type="journal article" date="2015" name="Genome Announc.">
        <title>Expanding the biotechnology potential of lactobacilli through comparative genomics of 213 strains and associated genera.</title>
        <authorList>
            <person name="Sun Z."/>
            <person name="Harris H.M."/>
            <person name="McCann A."/>
            <person name="Guo C."/>
            <person name="Argimon S."/>
            <person name="Zhang W."/>
            <person name="Yang X."/>
            <person name="Jeffery I.B."/>
            <person name="Cooney J.C."/>
            <person name="Kagawa T.F."/>
            <person name="Liu W."/>
            <person name="Song Y."/>
            <person name="Salvetti E."/>
            <person name="Wrobel A."/>
            <person name="Rasinkangas P."/>
            <person name="Parkhill J."/>
            <person name="Rea M.C."/>
            <person name="O'Sullivan O."/>
            <person name="Ritari J."/>
            <person name="Douillard F.P."/>
            <person name="Paul Ross R."/>
            <person name="Yang R."/>
            <person name="Briner A.E."/>
            <person name="Felis G.E."/>
            <person name="de Vos W.M."/>
            <person name="Barrangou R."/>
            <person name="Klaenhammer T.R."/>
            <person name="Caufield P.W."/>
            <person name="Cui Y."/>
            <person name="Zhang H."/>
            <person name="O'Toole P.W."/>
        </authorList>
    </citation>
    <scope>NUCLEOTIDE SEQUENCE [LARGE SCALE GENOMIC DNA]</scope>
    <source>
        <strain evidence="1 2">DSM 20515</strain>
    </source>
</reference>
<name>A0A0R2BA92_SECCO</name>
<protein>
    <submittedName>
        <fullName evidence="1">Uncharacterized protein</fullName>
    </submittedName>
</protein>
<sequence length="206" mass="23876">MYPENGLVADFELVFQRRHSDAQEQVSQQLALLSAQPVSQWTIPLSCVYLLGGSDGIRAAIHDELNFENRVPDFSGVDSTVELFEDRFFDITAMQDSKWRARLNTDVAAITKQHVKRHPILLSDVYYMWGMGYEQGYRFTVIYNARLMQKYSRQTQITTYSPRFAKQLHEDAIDVMCELIENDDELDDLLYAINENLAIKTPILRK</sequence>
<evidence type="ECO:0000313" key="2">
    <source>
        <dbReference type="Proteomes" id="UP000051845"/>
    </source>
</evidence>
<gene>
    <name evidence="1" type="ORF">FC82_GL001764</name>
</gene>
<dbReference type="AlphaFoldDB" id="A0A0R2BA92"/>
<organism evidence="1 2">
    <name type="scientific">Secundilactobacillus collinoides DSM 20515 = JCM 1123</name>
    <dbReference type="NCBI Taxonomy" id="1423733"/>
    <lineage>
        <taxon>Bacteria</taxon>
        <taxon>Bacillati</taxon>
        <taxon>Bacillota</taxon>
        <taxon>Bacilli</taxon>
        <taxon>Lactobacillales</taxon>
        <taxon>Lactobacillaceae</taxon>
        <taxon>Secundilactobacillus</taxon>
    </lineage>
</organism>
<dbReference type="EMBL" id="AYYR01000032">
    <property type="protein sequence ID" value="KRM76254.1"/>
    <property type="molecule type" value="Genomic_DNA"/>
</dbReference>
<dbReference type="RefSeq" id="WP_056996567.1">
    <property type="nucleotide sequence ID" value="NZ_AYYR01000032.1"/>
</dbReference>
<proteinExistence type="predicted"/>
<dbReference type="Proteomes" id="UP000051845">
    <property type="component" value="Unassembled WGS sequence"/>
</dbReference>
<dbReference type="PATRIC" id="fig|1423733.4.peg.1854"/>
<accession>A0A0R2BA92</accession>
<comment type="caution">
    <text evidence="1">The sequence shown here is derived from an EMBL/GenBank/DDBJ whole genome shotgun (WGS) entry which is preliminary data.</text>
</comment>
<evidence type="ECO:0000313" key="1">
    <source>
        <dbReference type="EMBL" id="KRM76254.1"/>
    </source>
</evidence>